<dbReference type="SUPFAM" id="SSF53901">
    <property type="entry name" value="Thiolase-like"/>
    <property type="match status" value="1"/>
</dbReference>
<dbReference type="EMBL" id="KX395804">
    <property type="protein sequence ID" value="AQS99222.1"/>
    <property type="molecule type" value="Transcribed_RNA"/>
</dbReference>
<dbReference type="SMART" id="SM00825">
    <property type="entry name" value="PKS_KS"/>
    <property type="match status" value="1"/>
</dbReference>
<name>A0A1S6K8D8_9DINO</name>
<keyword evidence="3" id="KW-0808">Transferase</keyword>
<dbReference type="InterPro" id="IPR014031">
    <property type="entry name" value="Ketoacyl_synth_C"/>
</dbReference>
<keyword evidence="1" id="KW-0596">Phosphopantetheine</keyword>
<dbReference type="NCBIfam" id="TIGR04556">
    <property type="entry name" value="PKS_assoc"/>
    <property type="match status" value="1"/>
</dbReference>
<dbReference type="InterPro" id="IPR016039">
    <property type="entry name" value="Thiolase-like"/>
</dbReference>
<dbReference type="InterPro" id="IPR014030">
    <property type="entry name" value="Ketoacyl_synth_N"/>
</dbReference>
<dbReference type="GO" id="GO:0006633">
    <property type="term" value="P:fatty acid biosynthetic process"/>
    <property type="evidence" value="ECO:0007669"/>
    <property type="project" value="TreeGrafter"/>
</dbReference>
<dbReference type="GO" id="GO:0004312">
    <property type="term" value="F:fatty acid synthase activity"/>
    <property type="evidence" value="ECO:0007669"/>
    <property type="project" value="TreeGrafter"/>
</dbReference>
<comment type="similarity">
    <text evidence="3">Belongs to the thiolase-like superfamily. Beta-ketoacyl-ACP synthases family.</text>
</comment>
<proteinExistence type="inferred from homology"/>
<protein>
    <submittedName>
        <fullName evidence="5">Type I polyketide synthase</fullName>
    </submittedName>
</protein>
<evidence type="ECO:0000256" key="2">
    <source>
        <dbReference type="ARBA" id="ARBA00022553"/>
    </source>
</evidence>
<accession>A0A1S6K8D8</accession>
<dbReference type="PROSITE" id="PS52004">
    <property type="entry name" value="KS3_2"/>
    <property type="match status" value="1"/>
</dbReference>
<dbReference type="InterPro" id="IPR050091">
    <property type="entry name" value="PKS_NRPS_Biosynth_Enz"/>
</dbReference>
<evidence type="ECO:0000313" key="5">
    <source>
        <dbReference type="EMBL" id="AQS99222.1"/>
    </source>
</evidence>
<evidence type="ECO:0000259" key="4">
    <source>
        <dbReference type="PROSITE" id="PS52004"/>
    </source>
</evidence>
<reference evidence="5" key="1">
    <citation type="journal article" date="2017" name="J. Eukaryot. Microbiol.">
        <title>Role of Modular Polyketide Synthases in the Production of Polyether Ladder Compounds in Ciguatoxin-producing Gambierdiscus polynesiensis and G.excentricus (Dinophyceae).</title>
        <authorList>
            <person name="Kohli G.S."/>
            <person name="Campbell K."/>
            <person name="John U."/>
            <person name="Smith K.F."/>
            <person name="Fraga S."/>
            <person name="Rhodes L.L."/>
            <person name="Murray S.A."/>
        </authorList>
    </citation>
    <scope>NUCLEOTIDE SEQUENCE</scope>
    <source>
        <strain evidence="5">Contig_15006</strain>
    </source>
</reference>
<dbReference type="InterPro" id="IPR030834">
    <property type="entry name" value="PKS_assoc_dom"/>
</dbReference>
<dbReference type="Pfam" id="PF02801">
    <property type="entry name" value="Ketoacyl-synt_C"/>
    <property type="match status" value="1"/>
</dbReference>
<dbReference type="PANTHER" id="PTHR43775:SF37">
    <property type="entry name" value="SI:DKEY-61P9.11"/>
    <property type="match status" value="1"/>
</dbReference>
<feature type="domain" description="Ketosynthase family 3 (KS3)" evidence="4">
    <location>
        <begin position="369"/>
        <end position="802"/>
    </location>
</feature>
<dbReference type="CDD" id="cd00833">
    <property type="entry name" value="PKS"/>
    <property type="match status" value="1"/>
</dbReference>
<evidence type="ECO:0000256" key="1">
    <source>
        <dbReference type="ARBA" id="ARBA00022450"/>
    </source>
</evidence>
<dbReference type="InterPro" id="IPR020841">
    <property type="entry name" value="PKS_Beta-ketoAc_synthase_dom"/>
</dbReference>
<evidence type="ECO:0000256" key="3">
    <source>
        <dbReference type="RuleBase" id="RU003694"/>
    </source>
</evidence>
<keyword evidence="2" id="KW-0597">Phosphoprotein</keyword>
<organism evidence="5">
    <name type="scientific">Gambierdiscus excentricus</name>
    <dbReference type="NCBI Taxonomy" id="986170"/>
    <lineage>
        <taxon>Eukaryota</taxon>
        <taxon>Sar</taxon>
        <taxon>Alveolata</taxon>
        <taxon>Dinophyceae</taxon>
        <taxon>Gonyaulacales</taxon>
        <taxon>Pyrocystaceae</taxon>
        <taxon>Gambierdiscus</taxon>
    </lineage>
</organism>
<dbReference type="Pfam" id="PF00109">
    <property type="entry name" value="ketoacyl-synt"/>
    <property type="match status" value="1"/>
</dbReference>
<dbReference type="PANTHER" id="PTHR43775">
    <property type="entry name" value="FATTY ACID SYNTHASE"/>
    <property type="match status" value="1"/>
</dbReference>
<sequence length="1186" mass="130756">MENPEGAETADGNGSELTALGFAPLEGSLVEVFGMDGVLVKSVEVQEEESEAQDVDVDGQRGRVVGWFAPERKYVVETFDGVLAAVPEDNVKEWLPPSAAEGGFDLAWPPGADSSDIFAEMVCQEIAVKGYCLIQTYMSDKEREEAKAAALQNGQRRFYRMKQEIDGAYMGFDNYTKVGHMDSDAAAEEAEPTDPLETCNRQMTTLGLLLTPLAPVNLGFSCHGRLTGLIRMSMDSKDEDELPVESIMDEEDATEWTANIESWIRFQQRRKLSILCLIANEGGDLWLYPKEGLGPKSVHIPITQNKILVFRHDLMGYSYQARGPSLALQTWVLNDPPMYQEIKEMQVNIGVPGEKGEVVVNPGPEVPEGPKASIMALTVRLPGEAWNPSQYWLMYGSGADTVSQWPYDRWETEPYYQEGADSTLTGKAYTCHGGFMTQEMITQFDNEFFGIDHKEAKSMLPGQRIALEVGYQCLVASGFTKQSLAGRRMGLWFGDVGPDWHSFQTEWGRFCHDVCPATLGTSMNNSVTAARIAHTFDLRGPVSSYDTACSASLVAMNAAHLLMFDSNTPRKDNAEALVAGINTLLGPGSFIGNCMATMLSHQGRSFTFNRSADGYQRGEGCGSIYLKLSDGNKKEEEERVCALIGTATNQDGRSASLTAPNGPAQQQVIKKSMRFAAINPNTVSIAECHGTGTALGDPIEVGALMSVMHQREFPILKTSAKSNIAHLEAGAGIAGLTKCIMMINVATAPPNCHLNTLNPHLTTEGYPVFFDTEDVDTGFSSLYCGVSSFGFGGTNSRADVYGCASKGHKAIIRYELPKPNPPRVQPIGQVLFICGTWSAWSEYEPMEGGRNSGVYNCAIVLGDCRWEKFYISCTEDTYEAIHPLIADADESAQIVGPDWDGKGLYWMVDGRKDNAAVGTVYEITFQWTPEKKTVSWRRAEDDLSDFKVLGTEYEHKYYLTGSWKQWAGFDEMSKVEGEDYYEGSFMIGFRFQEEFQIVRDADSQQCYYPSVAKCKKVGVPVLGPDGRGKGKNWLVKGPQHQIVIVRLSIDGGMAKVTIRSPTLGVRSWSCWESWVFSSSLRFYLTGNFNGGRFAPLEQSTTRGLHVCRVTLGPDGTASFQVIVDEDRSQVLYPNDELGLEGPDVDPTNAWLIEGLPGTTYEVRLDVTEHDRAKMLTWEQVVVKALT</sequence>
<dbReference type="Gene3D" id="3.40.47.10">
    <property type="match status" value="1"/>
</dbReference>
<dbReference type="AlphaFoldDB" id="A0A1S6K8D8"/>